<dbReference type="Proteomes" id="UP000006565">
    <property type="component" value="Chromosome"/>
</dbReference>
<gene>
    <name evidence="1" type="ordered locus">Mpet_2326</name>
</gene>
<dbReference type="RefSeq" id="WP_013330250.1">
    <property type="nucleotide sequence ID" value="NC_014507.1"/>
</dbReference>
<organism evidence="1 2">
    <name type="scientific">Methanolacinia petrolearia (strain DSM 11571 / OCM 486 / SEBR 4847)</name>
    <name type="common">Methanoplanus petrolearius</name>
    <dbReference type="NCBI Taxonomy" id="679926"/>
    <lineage>
        <taxon>Archaea</taxon>
        <taxon>Methanobacteriati</taxon>
        <taxon>Methanobacteriota</taxon>
        <taxon>Stenosarchaea group</taxon>
        <taxon>Methanomicrobia</taxon>
        <taxon>Methanomicrobiales</taxon>
        <taxon>Methanomicrobiaceae</taxon>
        <taxon>Methanolacinia</taxon>
    </lineage>
</organism>
<dbReference type="EMBL" id="CP002117">
    <property type="protein sequence ID" value="ADN37073.1"/>
    <property type="molecule type" value="Genomic_DNA"/>
</dbReference>
<evidence type="ECO:0000313" key="2">
    <source>
        <dbReference type="Proteomes" id="UP000006565"/>
    </source>
</evidence>
<sequence length="62" mass="7085">MQDIKVSNAVYNEILSRKKAGETISKTLERELKPKGKSKALQELESIGKGKFYKRSEVEKMI</sequence>
<dbReference type="OrthoDB" id="382498at2157"/>
<name>E1RD90_METP4</name>
<evidence type="ECO:0000313" key="1">
    <source>
        <dbReference type="EMBL" id="ADN37073.1"/>
    </source>
</evidence>
<dbReference type="HOGENOM" id="CLU_208225_0_0_2"/>
<reference evidence="1 2" key="1">
    <citation type="journal article" date="2010" name="Stand. Genomic Sci.">
        <title>Complete genome sequence of Methanoplanus petrolearius type strain (SEBR 4847).</title>
        <authorList>
            <person name="Brambilla E."/>
            <person name="Djao O.D."/>
            <person name="Daligault H."/>
            <person name="Lapidus A."/>
            <person name="Lucas S."/>
            <person name="Hammon N."/>
            <person name="Nolan M."/>
            <person name="Tice H."/>
            <person name="Cheng J.F."/>
            <person name="Han C."/>
            <person name="Tapia R."/>
            <person name="Goodwin L."/>
            <person name="Pitluck S."/>
            <person name="Liolios K."/>
            <person name="Ivanova N."/>
            <person name="Mavromatis K."/>
            <person name="Mikhailova N."/>
            <person name="Pati A."/>
            <person name="Chen A."/>
            <person name="Palaniappan K."/>
            <person name="Land M."/>
            <person name="Hauser L."/>
            <person name="Chang Y.J."/>
            <person name="Jeffries C.D."/>
            <person name="Rohde M."/>
            <person name="Spring S."/>
            <person name="Sikorski J."/>
            <person name="Goker M."/>
            <person name="Woyke T."/>
            <person name="Bristow J."/>
            <person name="Eisen J.A."/>
            <person name="Markowitz V."/>
            <person name="Hugenholtz P."/>
            <person name="Kyrpides N.C."/>
            <person name="Klenk H.P."/>
        </authorList>
    </citation>
    <scope>NUCLEOTIDE SEQUENCE [LARGE SCALE GENOMIC DNA]</scope>
    <source>
        <strain evidence="2">DSM 11571 / OCM 486 / SEBR 4847</strain>
    </source>
</reference>
<dbReference type="KEGG" id="mpi:Mpet_2326"/>
<dbReference type="AlphaFoldDB" id="E1RD90"/>
<accession>E1RD90</accession>
<protein>
    <recommendedName>
        <fullName evidence="3">Antitoxin</fullName>
    </recommendedName>
</protein>
<evidence type="ECO:0008006" key="3">
    <source>
        <dbReference type="Google" id="ProtNLM"/>
    </source>
</evidence>
<keyword evidence="2" id="KW-1185">Reference proteome</keyword>
<proteinExistence type="predicted"/>
<dbReference type="GeneID" id="9744812"/>